<dbReference type="RefSeq" id="XP_003724425.2">
    <property type="nucleotide sequence ID" value="XM_003724377.3"/>
</dbReference>
<dbReference type="AlphaFoldDB" id="A0A7M7LP35"/>
<feature type="region of interest" description="Disordered" evidence="1">
    <location>
        <begin position="453"/>
        <end position="479"/>
    </location>
</feature>
<dbReference type="EnsemblMetazoa" id="XM_011663448">
    <property type="protein sequence ID" value="XP_011661750"/>
    <property type="gene ID" value="LOC587868"/>
</dbReference>
<name>A0A7M7LP35_STRPU</name>
<dbReference type="OMA" id="INIACTK"/>
<feature type="compositionally biased region" description="Polar residues" evidence="1">
    <location>
        <begin position="303"/>
        <end position="314"/>
    </location>
</feature>
<dbReference type="GeneID" id="587868"/>
<feature type="compositionally biased region" description="Basic residues" evidence="1">
    <location>
        <begin position="357"/>
        <end position="366"/>
    </location>
</feature>
<dbReference type="KEGG" id="spu:587868"/>
<evidence type="ECO:0000313" key="3">
    <source>
        <dbReference type="Proteomes" id="UP000007110"/>
    </source>
</evidence>
<proteinExistence type="predicted"/>
<dbReference type="Proteomes" id="UP000007110">
    <property type="component" value="Unassembled WGS sequence"/>
</dbReference>
<evidence type="ECO:0000313" key="2">
    <source>
        <dbReference type="EnsemblMetazoa" id="XP_003724424"/>
    </source>
</evidence>
<dbReference type="OrthoDB" id="10052551at2759"/>
<dbReference type="RefSeq" id="XP_011661750.2">
    <property type="nucleotide sequence ID" value="XM_011663448.2"/>
</dbReference>
<dbReference type="EnsemblMetazoa" id="XM_003724377">
    <property type="protein sequence ID" value="XP_003724425"/>
    <property type="gene ID" value="LOC587868"/>
</dbReference>
<dbReference type="EnsemblMetazoa" id="XM_003724376">
    <property type="protein sequence ID" value="XP_003724424"/>
    <property type="gene ID" value="LOC587868"/>
</dbReference>
<reference evidence="3" key="1">
    <citation type="submission" date="2015-02" db="EMBL/GenBank/DDBJ databases">
        <title>Genome sequencing for Strongylocentrotus purpuratus.</title>
        <authorList>
            <person name="Murali S."/>
            <person name="Liu Y."/>
            <person name="Vee V."/>
            <person name="English A."/>
            <person name="Wang M."/>
            <person name="Skinner E."/>
            <person name="Han Y."/>
            <person name="Muzny D.M."/>
            <person name="Worley K.C."/>
            <person name="Gibbs R.A."/>
        </authorList>
    </citation>
    <scope>NUCLEOTIDE SEQUENCE</scope>
</reference>
<feature type="compositionally biased region" description="Polar residues" evidence="1">
    <location>
        <begin position="268"/>
        <end position="280"/>
    </location>
</feature>
<sequence length="502" mass="56425">MTTTTVQQTPGDVMVRTPIITRKSRQFQTAVERWSSLRQNSSRSFDRLNLRNKYEEDRLLQKHRDINELSDAQLKELFRIKNEMRVALVDIARSKRQCSSKESEFESRLRSGNQSPIFKMEYRRLRKKQVELGKLCEQLQGPNSKLLASNLTTELKAVEAKATKEALRGETKYKSKWLAPLKALSKANQDSTDNGDATGSSEEAKPAGNEFANLVKMVHKQFKRASISGIKDTTQTTEAESESIEQMSGPIKALPNDSKPGHSKTVPELSQPTGEVSKQNGSKDEQLRPVSRPPSKPLIPISSAISLLETSPAQSAEDPITVKRKKRLRKDTDQSLPTVPEVNECATPKIPETPVKAKPKKIKTQKARTIVTKGMHKGTDAHVSRTESAHRRDRVMKKRLSDLAVKTKEDIANRRSISPHDEALNSIHQVEVIARLQLARSKVGITLPEVRTDKGHGRKVRKSRDQTSISLPPVNVEGRLLRELKEQRRKHKSQSTGLPKLP</sequence>
<organism evidence="2 3">
    <name type="scientific">Strongylocentrotus purpuratus</name>
    <name type="common">Purple sea urchin</name>
    <dbReference type="NCBI Taxonomy" id="7668"/>
    <lineage>
        <taxon>Eukaryota</taxon>
        <taxon>Metazoa</taxon>
        <taxon>Echinodermata</taxon>
        <taxon>Eleutherozoa</taxon>
        <taxon>Echinozoa</taxon>
        <taxon>Echinoidea</taxon>
        <taxon>Euechinoidea</taxon>
        <taxon>Echinacea</taxon>
        <taxon>Camarodonta</taxon>
        <taxon>Echinidea</taxon>
        <taxon>Strongylocentrotidae</taxon>
        <taxon>Strongylocentrotus</taxon>
    </lineage>
</organism>
<protein>
    <submittedName>
        <fullName evidence="2">Uncharacterized protein</fullName>
    </submittedName>
</protein>
<accession>A0A7M7LP35</accession>
<evidence type="ECO:0000256" key="1">
    <source>
        <dbReference type="SAM" id="MobiDB-lite"/>
    </source>
</evidence>
<feature type="region of interest" description="Disordered" evidence="1">
    <location>
        <begin position="229"/>
        <end position="368"/>
    </location>
</feature>
<dbReference type="InParanoid" id="A0A7M7LP35"/>
<feature type="region of interest" description="Disordered" evidence="1">
    <location>
        <begin position="185"/>
        <end position="206"/>
    </location>
</feature>
<feature type="compositionally biased region" description="Polar residues" evidence="1">
    <location>
        <begin position="186"/>
        <end position="201"/>
    </location>
</feature>
<reference evidence="2" key="2">
    <citation type="submission" date="2021-01" db="UniProtKB">
        <authorList>
            <consortium name="EnsemblMetazoa"/>
        </authorList>
    </citation>
    <scope>IDENTIFICATION</scope>
</reference>
<keyword evidence="3" id="KW-1185">Reference proteome</keyword>
<dbReference type="RefSeq" id="XP_003724424.2">
    <property type="nucleotide sequence ID" value="XM_003724376.3"/>
</dbReference>